<feature type="modified residue" description="4-aspartylphosphate" evidence="2">
    <location>
        <position position="61"/>
    </location>
</feature>
<organism evidence="4 5">
    <name type="scientific">Acinetobacter tandoii</name>
    <dbReference type="NCBI Taxonomy" id="202954"/>
    <lineage>
        <taxon>Bacteria</taxon>
        <taxon>Pseudomonadati</taxon>
        <taxon>Pseudomonadota</taxon>
        <taxon>Gammaproteobacteria</taxon>
        <taxon>Moraxellales</taxon>
        <taxon>Moraxellaceae</taxon>
        <taxon>Acinetobacter</taxon>
    </lineage>
</organism>
<accession>A0A5N4WV66</accession>
<feature type="domain" description="Response regulatory" evidence="3">
    <location>
        <begin position="9"/>
        <end position="126"/>
    </location>
</feature>
<proteinExistence type="predicted"/>
<dbReference type="GO" id="GO:0003677">
    <property type="term" value="F:DNA binding"/>
    <property type="evidence" value="ECO:0007669"/>
    <property type="project" value="UniProtKB-KW"/>
</dbReference>
<dbReference type="PANTHER" id="PTHR43214">
    <property type="entry name" value="TWO-COMPONENT RESPONSE REGULATOR"/>
    <property type="match status" value="1"/>
</dbReference>
<dbReference type="AlphaFoldDB" id="A0A5N4WV66"/>
<dbReference type="GO" id="GO:0006355">
    <property type="term" value="P:regulation of DNA-templated transcription"/>
    <property type="evidence" value="ECO:0007669"/>
    <property type="project" value="InterPro"/>
</dbReference>
<keyword evidence="2" id="KW-0597">Phosphoprotein</keyword>
<dbReference type="InterPro" id="IPR016032">
    <property type="entry name" value="Sig_transdc_resp-reg_C-effctor"/>
</dbReference>
<dbReference type="InterPro" id="IPR001789">
    <property type="entry name" value="Sig_transdc_resp-reg_receiver"/>
</dbReference>
<dbReference type="InterPro" id="IPR039420">
    <property type="entry name" value="WalR-like"/>
</dbReference>
<dbReference type="EMBL" id="VXLD01000001">
    <property type="protein sequence ID" value="KAB1859759.1"/>
    <property type="molecule type" value="Genomic_DNA"/>
</dbReference>
<dbReference type="RefSeq" id="WP_151503748.1">
    <property type="nucleotide sequence ID" value="NZ_VXLD01000001.1"/>
</dbReference>
<evidence type="ECO:0000256" key="2">
    <source>
        <dbReference type="PROSITE-ProRule" id="PRU00169"/>
    </source>
</evidence>
<gene>
    <name evidence="4" type="ORF">F4W09_01145</name>
</gene>
<evidence type="ECO:0000259" key="3">
    <source>
        <dbReference type="PROSITE" id="PS50110"/>
    </source>
</evidence>
<name>A0A5N4WV66_9GAMM</name>
<keyword evidence="1" id="KW-0238">DNA-binding</keyword>
<dbReference type="SUPFAM" id="SSF52172">
    <property type="entry name" value="CheY-like"/>
    <property type="match status" value="1"/>
</dbReference>
<dbReference type="GO" id="GO:0000160">
    <property type="term" value="P:phosphorelay signal transduction system"/>
    <property type="evidence" value="ECO:0007669"/>
    <property type="project" value="InterPro"/>
</dbReference>
<dbReference type="PROSITE" id="PS50110">
    <property type="entry name" value="RESPONSE_REGULATORY"/>
    <property type="match status" value="1"/>
</dbReference>
<dbReference type="CDD" id="cd00156">
    <property type="entry name" value="REC"/>
    <property type="match status" value="1"/>
</dbReference>
<protein>
    <submittedName>
        <fullName evidence="4">Response regulator transcription factor</fullName>
    </submittedName>
</protein>
<evidence type="ECO:0000313" key="5">
    <source>
        <dbReference type="Proteomes" id="UP000325788"/>
    </source>
</evidence>
<dbReference type="Proteomes" id="UP000325788">
    <property type="component" value="Unassembled WGS sequence"/>
</dbReference>
<dbReference type="SUPFAM" id="SSF46894">
    <property type="entry name" value="C-terminal effector domain of the bipartite response regulators"/>
    <property type="match status" value="1"/>
</dbReference>
<evidence type="ECO:0000313" key="4">
    <source>
        <dbReference type="EMBL" id="KAB1859759.1"/>
    </source>
</evidence>
<evidence type="ECO:0000256" key="1">
    <source>
        <dbReference type="ARBA" id="ARBA00023125"/>
    </source>
</evidence>
<comment type="caution">
    <text evidence="4">The sequence shown here is derived from an EMBL/GenBank/DDBJ whole genome shotgun (WGS) entry which is preliminary data.</text>
</comment>
<reference evidence="4 5" key="1">
    <citation type="submission" date="2019-09" db="EMBL/GenBank/DDBJ databases">
        <title>Draft genome sequence of Acinetobacter tandoii W4-4-4 isolated from environmental water sample.</title>
        <authorList>
            <person name="Wee S.K."/>
            <person name="Yan B."/>
            <person name="Mustaffa S.B."/>
            <person name="Yap E.P.H."/>
        </authorList>
    </citation>
    <scope>NUCLEOTIDE SEQUENCE [LARGE SCALE GENOMIC DNA]</scope>
    <source>
        <strain evidence="4 5">W4-4-4</strain>
    </source>
</reference>
<sequence>MNELLLPAPVLILSEEINLDLRLKILLMELGYPAHLIHSTPYLDDALEIYRLHLPNIALIDLNFTQVPLHDLIRSLKAYHPYVIIILMAPQGQTEQIFRGIQSGAHGYFFIEQTDREILQQIRTILRGGATLHSELAQHILNAQTQNQARQFINQFKETPNQLFSDIELEILSLLAKQLNTREIAHQLGIPLYSVEGRIKSIYRHLTHK</sequence>
<dbReference type="InterPro" id="IPR011006">
    <property type="entry name" value="CheY-like_superfamily"/>
</dbReference>
<dbReference type="Gene3D" id="3.40.50.2300">
    <property type="match status" value="1"/>
</dbReference>